<proteinExistence type="predicted"/>
<feature type="transmembrane region" description="Helical" evidence="1">
    <location>
        <begin position="31"/>
        <end position="49"/>
    </location>
</feature>
<reference evidence="2" key="1">
    <citation type="submission" date="2022-06" db="EMBL/GenBank/DDBJ databases">
        <title>Draft genome sequence of Streptomyces sp. RB6PN25 isolated from peat swamp forest in Thailand.</title>
        <authorList>
            <person name="Duangmal K."/>
            <person name="Klaysubun C."/>
        </authorList>
    </citation>
    <scope>NUCLEOTIDE SEQUENCE</scope>
    <source>
        <strain evidence="2">RB6PN25</strain>
    </source>
</reference>
<sequence length="202" mass="21506">MSSHAKAQSLYSRTDVTLPLRVKRAGPVTRVLQVVVILALIPVGAFYLYPRIYNLVATPYRLDKAVVYANRYNPGLFKIVNEEQVTLQAFGALDQMNAAIARVQGVDSQVADQLRTLVGQIRGDLQATLNSADGDVSGLVSSLNALDARLEGLNPPVDGATSAVARDRATLAGILDEARATAAKVHTAREEADGSAQNVSGH</sequence>
<evidence type="ECO:0000256" key="1">
    <source>
        <dbReference type="SAM" id="Phobius"/>
    </source>
</evidence>
<keyword evidence="1" id="KW-1133">Transmembrane helix</keyword>
<dbReference type="Proteomes" id="UP001057702">
    <property type="component" value="Unassembled WGS sequence"/>
</dbReference>
<protein>
    <submittedName>
        <fullName evidence="2">Uncharacterized protein</fullName>
    </submittedName>
</protein>
<name>A0ABT1PQA3_9ACTN</name>
<gene>
    <name evidence="2" type="ORF">NGB36_00350</name>
</gene>
<accession>A0ABT1PQA3</accession>
<comment type="caution">
    <text evidence="2">The sequence shown here is derived from an EMBL/GenBank/DDBJ whole genome shotgun (WGS) entry which is preliminary data.</text>
</comment>
<evidence type="ECO:0000313" key="3">
    <source>
        <dbReference type="Proteomes" id="UP001057702"/>
    </source>
</evidence>
<evidence type="ECO:0000313" key="2">
    <source>
        <dbReference type="EMBL" id="MCQ4079105.1"/>
    </source>
</evidence>
<dbReference type="RefSeq" id="WP_255917960.1">
    <property type="nucleotide sequence ID" value="NZ_JANFNG010000001.1"/>
</dbReference>
<keyword evidence="1" id="KW-0472">Membrane</keyword>
<keyword evidence="1" id="KW-0812">Transmembrane</keyword>
<organism evidence="2 3">
    <name type="scientific">Streptomyces humicola</name>
    <dbReference type="NCBI Taxonomy" id="2953240"/>
    <lineage>
        <taxon>Bacteria</taxon>
        <taxon>Bacillati</taxon>
        <taxon>Actinomycetota</taxon>
        <taxon>Actinomycetes</taxon>
        <taxon>Kitasatosporales</taxon>
        <taxon>Streptomycetaceae</taxon>
        <taxon>Streptomyces</taxon>
    </lineage>
</organism>
<dbReference type="EMBL" id="JANFNG010000001">
    <property type="protein sequence ID" value="MCQ4079105.1"/>
    <property type="molecule type" value="Genomic_DNA"/>
</dbReference>
<keyword evidence="3" id="KW-1185">Reference proteome</keyword>